<feature type="domain" description="Myb-like" evidence="4">
    <location>
        <begin position="506"/>
        <end position="548"/>
    </location>
</feature>
<feature type="region of interest" description="Disordered" evidence="3">
    <location>
        <begin position="221"/>
        <end position="273"/>
    </location>
</feature>
<dbReference type="GO" id="GO:0005634">
    <property type="term" value="C:nucleus"/>
    <property type="evidence" value="ECO:0007669"/>
    <property type="project" value="UniProtKB-SubCell"/>
</dbReference>
<reference evidence="6 7" key="1">
    <citation type="submission" date="2019-12" db="EMBL/GenBank/DDBJ databases">
        <authorList>
            <person name="Alioto T."/>
            <person name="Alioto T."/>
            <person name="Gomez Garrido J."/>
        </authorList>
    </citation>
    <scope>NUCLEOTIDE SEQUENCE [LARGE SCALE GENOMIC DNA]</scope>
</reference>
<dbReference type="PANTHER" id="PTHR47430">
    <property type="entry name" value="GB|AAC33480.1"/>
    <property type="match status" value="1"/>
</dbReference>
<dbReference type="GO" id="GO:0003677">
    <property type="term" value="F:DNA binding"/>
    <property type="evidence" value="ECO:0007669"/>
    <property type="project" value="UniProtKB-KW"/>
</dbReference>
<feature type="domain" description="Myb-like" evidence="4">
    <location>
        <begin position="549"/>
        <end position="617"/>
    </location>
</feature>
<sequence length="712" mass="82648">MLNFFVRLGSCDSGILKGVTPQFLSKFYFSETISVAADKEKTARMEILRGKREKKLKRKSRKAENNKADAIEILDVENLGRRKVVEGNQGLERDVIAEIEQDDMETVKKENKAKKDAKGTKMEEEKSTNENQVFGMCSEDLSPDALKKVEKKRRKLQKNKNVDKQSPETENMAKMKSGKEVEKGIKSKTKGKDHKDGYTENKGRKKVRKEIGTCSEIREVNALERVVGEKKRKREKKRSKDDGSGENDTLTAASVVFRTDDDSNTNKIMDGEKRSENMVETFIEGQDGVFSKKVEKTKKRKIRKEENEKSMLQQDVLTEATVDAEGDVVEKTVMKKKKRRKRKENPTEYLSDIEQEGNGHLSMDETRDNELENENKGKKKKPKLVENGLDGTKTKNSNKKVRFSSHVEVFPPTDDLNAVTGNDEEDNLVRGKRFTREEDKIVEAAVFKYIEEHDLGEEGLKKVLNSRKYPEVRNCWKEIGSAIPYRPYNAVYFRAQILFRRSDTRKWTEEEYEMVRECQKEHGNRWRALADELGKHSWHVKDAWRRIKLPNAKKGHWSQEEYQGLFDLVNADLQRRVSEEKRSKHGMLRDNICWTAISDKLSTRNQANCCMKWYKQLTSPMVAEGMWADVDDYRLLSVLYNLDSTCIEDVDWDNLLDDRSGDLCRMRWNQMVLHIGKHGTKSFAEQVEVLAQRYCPDLLEAREAWDRKPRVP</sequence>
<evidence type="ECO:0000259" key="4">
    <source>
        <dbReference type="PROSITE" id="PS50090"/>
    </source>
</evidence>
<feature type="compositionally biased region" description="Basic and acidic residues" evidence="3">
    <location>
        <begin position="193"/>
        <end position="202"/>
    </location>
</feature>
<keyword evidence="7" id="KW-1185">Reference proteome</keyword>
<dbReference type="PROSITE" id="PS50090">
    <property type="entry name" value="MYB_LIKE"/>
    <property type="match status" value="3"/>
</dbReference>
<keyword evidence="6" id="KW-0238">DNA-binding</keyword>
<protein>
    <submittedName>
        <fullName evidence="6">DNA-binding REB1-like</fullName>
    </submittedName>
</protein>
<dbReference type="PROSITE" id="PS51294">
    <property type="entry name" value="HTH_MYB"/>
    <property type="match status" value="1"/>
</dbReference>
<evidence type="ECO:0000256" key="2">
    <source>
        <dbReference type="ARBA" id="ARBA00023242"/>
    </source>
</evidence>
<accession>A0A8S0U916</accession>
<comment type="subcellular location">
    <subcellularLocation>
        <location evidence="1">Nucleus</location>
    </subcellularLocation>
</comment>
<feature type="compositionally biased region" description="Basic and acidic residues" evidence="3">
    <location>
        <begin position="106"/>
        <end position="128"/>
    </location>
</feature>
<dbReference type="InterPro" id="IPR009057">
    <property type="entry name" value="Homeodomain-like_sf"/>
</dbReference>
<dbReference type="Pfam" id="PF13921">
    <property type="entry name" value="Myb_DNA-bind_6"/>
    <property type="match status" value="1"/>
</dbReference>
<feature type="region of interest" description="Disordered" evidence="3">
    <location>
        <begin position="106"/>
        <end position="130"/>
    </location>
</feature>
<evidence type="ECO:0000259" key="5">
    <source>
        <dbReference type="PROSITE" id="PS51294"/>
    </source>
</evidence>
<dbReference type="EMBL" id="CACTIH010007526">
    <property type="protein sequence ID" value="CAA3015134.1"/>
    <property type="molecule type" value="Genomic_DNA"/>
</dbReference>
<feature type="compositionally biased region" description="Basic residues" evidence="3">
    <location>
        <begin position="149"/>
        <end position="158"/>
    </location>
</feature>
<feature type="domain" description="HTH myb-type" evidence="5">
    <location>
        <begin position="505"/>
        <end position="552"/>
    </location>
</feature>
<dbReference type="SUPFAM" id="SSF46689">
    <property type="entry name" value="Homeodomain-like"/>
    <property type="match status" value="1"/>
</dbReference>
<dbReference type="Gramene" id="OE9A032585T1">
    <property type="protein sequence ID" value="OE9A032585C1"/>
    <property type="gene ID" value="OE9A032585"/>
</dbReference>
<feature type="region of interest" description="Disordered" evidence="3">
    <location>
        <begin position="333"/>
        <end position="397"/>
    </location>
</feature>
<feature type="compositionally biased region" description="Basic and acidic residues" evidence="3">
    <location>
        <begin position="160"/>
        <end position="185"/>
    </location>
</feature>
<organism evidence="6 7">
    <name type="scientific">Olea europaea subsp. europaea</name>
    <dbReference type="NCBI Taxonomy" id="158383"/>
    <lineage>
        <taxon>Eukaryota</taxon>
        <taxon>Viridiplantae</taxon>
        <taxon>Streptophyta</taxon>
        <taxon>Embryophyta</taxon>
        <taxon>Tracheophyta</taxon>
        <taxon>Spermatophyta</taxon>
        <taxon>Magnoliopsida</taxon>
        <taxon>eudicotyledons</taxon>
        <taxon>Gunneridae</taxon>
        <taxon>Pentapetalae</taxon>
        <taxon>asterids</taxon>
        <taxon>lamiids</taxon>
        <taxon>Lamiales</taxon>
        <taxon>Oleaceae</taxon>
        <taxon>Oleeae</taxon>
        <taxon>Olea</taxon>
    </lineage>
</organism>
<dbReference type="Gene3D" id="1.10.10.60">
    <property type="entry name" value="Homeodomain-like"/>
    <property type="match status" value="2"/>
</dbReference>
<dbReference type="InterPro" id="IPR017930">
    <property type="entry name" value="Myb_dom"/>
</dbReference>
<dbReference type="AlphaFoldDB" id="A0A8S0U916"/>
<comment type="caution">
    <text evidence="6">The sequence shown here is derived from an EMBL/GenBank/DDBJ whole genome shotgun (WGS) entry which is preliminary data.</text>
</comment>
<dbReference type="Proteomes" id="UP000594638">
    <property type="component" value="Unassembled WGS sequence"/>
</dbReference>
<feature type="compositionally biased region" description="Basic residues" evidence="3">
    <location>
        <begin position="334"/>
        <end position="343"/>
    </location>
</feature>
<evidence type="ECO:0000313" key="7">
    <source>
        <dbReference type="Proteomes" id="UP000594638"/>
    </source>
</evidence>
<dbReference type="InterPro" id="IPR001005">
    <property type="entry name" value="SANT/Myb"/>
</dbReference>
<evidence type="ECO:0000256" key="3">
    <source>
        <dbReference type="SAM" id="MobiDB-lite"/>
    </source>
</evidence>
<evidence type="ECO:0000313" key="6">
    <source>
        <dbReference type="EMBL" id="CAA3015134.1"/>
    </source>
</evidence>
<proteinExistence type="predicted"/>
<dbReference type="OrthoDB" id="39591at2759"/>
<name>A0A8S0U916_OLEEU</name>
<dbReference type="PANTHER" id="PTHR47430:SF4">
    <property type="entry name" value="GB|AAC33480.1"/>
    <property type="match status" value="1"/>
</dbReference>
<gene>
    <name evidence="6" type="ORF">OLEA9_A032585</name>
</gene>
<feature type="region of interest" description="Disordered" evidence="3">
    <location>
        <begin position="148"/>
        <end position="208"/>
    </location>
</feature>
<dbReference type="SMART" id="SM00717">
    <property type="entry name" value="SANT"/>
    <property type="match status" value="3"/>
</dbReference>
<keyword evidence="2" id="KW-0539">Nucleus</keyword>
<evidence type="ECO:0000256" key="1">
    <source>
        <dbReference type="ARBA" id="ARBA00004123"/>
    </source>
</evidence>
<dbReference type="CDD" id="cd00167">
    <property type="entry name" value="SANT"/>
    <property type="match status" value="1"/>
</dbReference>
<feature type="compositionally biased region" description="Basic and acidic residues" evidence="3">
    <location>
        <begin position="362"/>
        <end position="376"/>
    </location>
</feature>
<feature type="domain" description="Myb-like" evidence="4">
    <location>
        <begin position="619"/>
        <end position="672"/>
    </location>
</feature>